<accession>A0ABT5GBN9</accession>
<evidence type="ECO:0000259" key="3">
    <source>
        <dbReference type="Pfam" id="PF05692"/>
    </source>
</evidence>
<dbReference type="InterPro" id="IPR008692">
    <property type="entry name" value="Hemogglutn_Mycoplasma"/>
</dbReference>
<dbReference type="PROSITE" id="PS51257">
    <property type="entry name" value="PROKAR_LIPOPROTEIN"/>
    <property type="match status" value="1"/>
</dbReference>
<gene>
    <name evidence="4" type="ORF">LNO68_03835</name>
</gene>
<evidence type="ECO:0000313" key="4">
    <source>
        <dbReference type="EMBL" id="MDC4182298.1"/>
    </source>
</evidence>
<evidence type="ECO:0000313" key="5">
    <source>
        <dbReference type="Proteomes" id="UP001220940"/>
    </source>
</evidence>
<dbReference type="Pfam" id="PF07554">
    <property type="entry name" value="FIVAR"/>
    <property type="match status" value="2"/>
</dbReference>
<feature type="compositionally biased region" description="Polar residues" evidence="1">
    <location>
        <begin position="33"/>
        <end position="59"/>
    </location>
</feature>
<name>A0ABT5GBN9_9MOLU</name>
<sequence length="620" mass="68779">MKQKTKKLLQLSFSLGFLATTALVAASCNQPKTVTPKPTNPMQPGNGSETTPGTGETMQPGNGSGSGTGTTTPDNTEAKNQLKALIDGKDVELAMYNDYSMIKSRLDQVYETAKVINSKTNATSQELIDAKTNLDAAINKAKTDKMAFDTTNQELVTAYVALKNKLKTKDANLQLVSDEKYSSLKNYISNLYNQASTIITGTLQANPKPEKTNIMKITSDIDNALTNIQDKKNNIESYANFKLFKISNENFKGNTLYSNSSPDNQNLVGFLQDFDNTAEGKHWKYAKRIIADDVQNSDNLTDVRWIYNLNSETGTDKTTASYEVSFIYYGSKATLYFPYKLAKTEDISAKISLKYKLNDKDVTDVDLTEAKVDQISVAKIDLTDLKFGENKIVFSTDVNKTAPMIGNIYLSATDKTSDMVYNDIFGNVIDSNNPDKITVNFVKGYGLSKFPVKDSQYKTIIKKFTGKLATEMQNKTSYLIGYLGSKVSLADTDNEKYYIFYLNAPKEGQYEISGIYNSGEDRGLTFWKDSYNRSINEDGKIAMFNTPNSGNWNDTLKVFSKEQATAQNHSNSYLQLSKGLNKIIVSGKTASQSAPNLGNVTFTLKNDTTSNEMNSPENHR</sequence>
<comment type="caution">
    <text evidence="4">The sequence shown here is derived from an EMBL/GenBank/DDBJ whole genome shotgun (WGS) entry which is preliminary data.</text>
</comment>
<dbReference type="Gene3D" id="2.60.120.260">
    <property type="entry name" value="Galactose-binding domain-like"/>
    <property type="match status" value="1"/>
</dbReference>
<feature type="region of interest" description="Disordered" evidence="1">
    <location>
        <begin position="33"/>
        <end position="76"/>
    </location>
</feature>
<feature type="chain" id="PRO_5046075837" description="Haemagglutinin Mycoplasma domain-containing protein" evidence="2">
    <location>
        <begin position="26"/>
        <end position="620"/>
    </location>
</feature>
<evidence type="ECO:0000256" key="2">
    <source>
        <dbReference type="SAM" id="SignalP"/>
    </source>
</evidence>
<keyword evidence="5" id="KW-1185">Reference proteome</keyword>
<feature type="signal peptide" evidence="2">
    <location>
        <begin position="1"/>
        <end position="25"/>
    </location>
</feature>
<keyword evidence="2" id="KW-0732">Signal</keyword>
<dbReference type="RefSeq" id="WP_255034311.1">
    <property type="nucleotide sequence ID" value="NZ_CP101414.1"/>
</dbReference>
<proteinExistence type="predicted"/>
<dbReference type="Proteomes" id="UP001220940">
    <property type="component" value="Unassembled WGS sequence"/>
</dbReference>
<organism evidence="4 5">
    <name type="scientific">Mycoplasma bradburyae</name>
    <dbReference type="NCBI Taxonomy" id="2963128"/>
    <lineage>
        <taxon>Bacteria</taxon>
        <taxon>Bacillati</taxon>
        <taxon>Mycoplasmatota</taxon>
        <taxon>Mollicutes</taxon>
        <taxon>Mycoplasmataceae</taxon>
        <taxon>Mycoplasma</taxon>
    </lineage>
</organism>
<evidence type="ECO:0000256" key="1">
    <source>
        <dbReference type="SAM" id="MobiDB-lite"/>
    </source>
</evidence>
<feature type="domain" description="Haemagglutinin Mycoplasma" evidence="3">
    <location>
        <begin position="370"/>
        <end position="605"/>
    </location>
</feature>
<reference evidence="4" key="1">
    <citation type="submission" date="2021-11" db="EMBL/GenBank/DDBJ databases">
        <title>Description of Mycoplasma bradburyaesp. nov.from sea birds: a tribute to a great mycoplasmologist.</title>
        <authorList>
            <person name="Ramirez A.S."/>
            <person name="Poveda C."/>
            <person name="Suarez-Perez A."/>
            <person name="Rosales R.S."/>
            <person name="Dijkman R."/>
            <person name="Feberwee A."/>
            <person name="Spergser J."/>
            <person name="Szostak M.P."/>
            <person name="Ressel L."/>
            <person name="Calabuig P."/>
            <person name="Catania S."/>
            <person name="Gobbo F."/>
            <person name="Timofte D."/>
            <person name="Poveda J.B."/>
        </authorList>
    </citation>
    <scope>NUCLEOTIDE SEQUENCE [LARGE SCALE GENOMIC DNA]</scope>
    <source>
        <strain evidence="4">T158</strain>
    </source>
</reference>
<dbReference type="Pfam" id="PF05692">
    <property type="entry name" value="Myco_haema"/>
    <property type="match status" value="1"/>
</dbReference>
<dbReference type="EMBL" id="JAJHZM010000018">
    <property type="protein sequence ID" value="MDC4182298.1"/>
    <property type="molecule type" value="Genomic_DNA"/>
</dbReference>
<protein>
    <recommendedName>
        <fullName evidence="3">Haemagglutinin Mycoplasma domain-containing protein</fullName>
    </recommendedName>
</protein>